<dbReference type="InterPro" id="IPR023214">
    <property type="entry name" value="HAD_sf"/>
</dbReference>
<dbReference type="HOGENOM" id="CLU_045011_8_6_11"/>
<dbReference type="InterPro" id="IPR036412">
    <property type="entry name" value="HAD-like_sf"/>
</dbReference>
<dbReference type="SFLD" id="SFLDG01129">
    <property type="entry name" value="C1.5:_HAD__Beta-PGM__Phosphata"/>
    <property type="match status" value="1"/>
</dbReference>
<dbReference type="SFLD" id="SFLDS00003">
    <property type="entry name" value="Haloacid_Dehalogenase"/>
    <property type="match status" value="1"/>
</dbReference>
<keyword evidence="2" id="KW-1185">Reference proteome</keyword>
<dbReference type="eggNOG" id="COG1011">
    <property type="taxonomic scope" value="Bacteria"/>
</dbReference>
<dbReference type="InterPro" id="IPR052550">
    <property type="entry name" value="Pyrimidine_5'-ntase_YjjG"/>
</dbReference>
<dbReference type="RefSeq" id="WP_006292897.1">
    <property type="nucleotide sequence ID" value="NZ_GG770225.1"/>
</dbReference>
<dbReference type="PANTHER" id="PTHR47478">
    <property type="match status" value="1"/>
</dbReference>
<proteinExistence type="predicted"/>
<dbReference type="SUPFAM" id="SSF56784">
    <property type="entry name" value="HAD-like"/>
    <property type="match status" value="1"/>
</dbReference>
<dbReference type="GO" id="GO:0016787">
    <property type="term" value="F:hydrolase activity"/>
    <property type="evidence" value="ECO:0007669"/>
    <property type="project" value="UniProtKB-KW"/>
</dbReference>
<evidence type="ECO:0000313" key="2">
    <source>
        <dbReference type="Proteomes" id="UP000005777"/>
    </source>
</evidence>
<protein>
    <submittedName>
        <fullName evidence="1">HAD hydrolase, family IA</fullName>
    </submittedName>
</protein>
<accession>W5IIP6</accession>
<dbReference type="Pfam" id="PF00702">
    <property type="entry name" value="Hydrolase"/>
    <property type="match status" value="1"/>
</dbReference>
<dbReference type="PANTHER" id="PTHR47478:SF1">
    <property type="entry name" value="PYRIMIDINE 5'-NUCLEOTIDASE YJJG"/>
    <property type="match status" value="1"/>
</dbReference>
<dbReference type="Proteomes" id="UP000005777">
    <property type="component" value="Unassembled WGS sequence"/>
</dbReference>
<keyword evidence="1" id="KW-0378">Hydrolase</keyword>
<organism evidence="1 2">
    <name type="scientific">Scardovia inopinata F0304</name>
    <dbReference type="NCBI Taxonomy" id="641146"/>
    <lineage>
        <taxon>Bacteria</taxon>
        <taxon>Bacillati</taxon>
        <taxon>Actinomycetota</taxon>
        <taxon>Actinomycetes</taxon>
        <taxon>Bifidobacteriales</taxon>
        <taxon>Bifidobacteriaceae</taxon>
        <taxon>Scardovia</taxon>
    </lineage>
</organism>
<name>W5IIP6_SCAIO</name>
<sequence>MYQFVFLDLYGTLLDISTDESSPKPWQALFDYLTTLQAESGDAAAARAIPDDSPVPAVPAAKSITSPDQLQTVFRQLEEEEMCRRVKIEKAEGRLETNRSQIEIDIARVYQKIFSLMGIGREGLMKKTGKDPIDEAAELFRSASRLWVRPYPGVQDFLDNLKGQGIVTVLASNAQELYTRSELNPLRSHLDRVFISSAIGYKKPSARFFSYIVKTVGARADKTLMIGNEEKTDMAGSHALGMDGILLNTGIDSHSATARLVVDSPDYGAVYDFIVNS</sequence>
<dbReference type="AlphaFoldDB" id="W5IIP6"/>
<evidence type="ECO:0000313" key="1">
    <source>
        <dbReference type="EMBL" id="EFG26907.1"/>
    </source>
</evidence>
<dbReference type="Gene3D" id="3.40.50.1000">
    <property type="entry name" value="HAD superfamily/HAD-like"/>
    <property type="match status" value="1"/>
</dbReference>
<dbReference type="EMBL" id="ADCX01000003">
    <property type="protein sequence ID" value="EFG26907.1"/>
    <property type="molecule type" value="Genomic_DNA"/>
</dbReference>
<gene>
    <name evidence="1" type="ORF">HMPREF9020_00536</name>
</gene>
<comment type="caution">
    <text evidence="1">The sequence shown here is derived from an EMBL/GenBank/DDBJ whole genome shotgun (WGS) entry which is preliminary data.</text>
</comment>
<reference evidence="1 2" key="1">
    <citation type="submission" date="2012-01" db="EMBL/GenBank/DDBJ databases">
        <title>The Genome Sequence of Scardovia inopinata F0304.</title>
        <authorList>
            <consortium name="The Broad Institute Genome Sequencing Platform"/>
            <person name="Earl A."/>
            <person name="Ward D."/>
            <person name="Feldgarden M."/>
            <person name="Gevers D."/>
            <person name="Izard J."/>
            <person name="Baranova O.V."/>
            <person name="Blanton J.M."/>
            <person name="Tanner A.C."/>
            <person name="Dewhirst F.E."/>
            <person name="Young S.K."/>
            <person name="Zeng Q."/>
            <person name="Gargeya S."/>
            <person name="Fitzgerald M."/>
            <person name="Haas B."/>
            <person name="Abouelleil A."/>
            <person name="Alvarado L."/>
            <person name="Arachchi H.M."/>
            <person name="Berlin A."/>
            <person name="Chapman S.B."/>
            <person name="Gearin G."/>
            <person name="Goldberg J."/>
            <person name="Griggs A."/>
            <person name="Gujja S."/>
            <person name="Hansen M."/>
            <person name="Heiman D."/>
            <person name="Howarth C."/>
            <person name="Larimer J."/>
            <person name="Lui A."/>
            <person name="MacDonald P.J."/>
            <person name="McCowen C."/>
            <person name="Montmayeur A."/>
            <person name="Murphy C."/>
            <person name="Neiman D."/>
            <person name="Pearson M."/>
            <person name="Priest M."/>
            <person name="Roberts A."/>
            <person name="Saif S."/>
            <person name="Shea T."/>
            <person name="Sisk P."/>
            <person name="Stolte C."/>
            <person name="Sykes S."/>
            <person name="Wortman J."/>
            <person name="Nusbaum C."/>
            <person name="Birren B."/>
        </authorList>
    </citation>
    <scope>NUCLEOTIDE SEQUENCE [LARGE SCALE GENOMIC DNA]</scope>
    <source>
        <strain evidence="1 2">F0304</strain>
    </source>
</reference>